<dbReference type="AlphaFoldDB" id="A0A2N3HLU4"/>
<dbReference type="InterPro" id="IPR037278">
    <property type="entry name" value="ARFGAP/RecO"/>
</dbReference>
<keyword evidence="1 4" id="KW-0227">DNA damage</keyword>
<sequence>MLVSTNAIVISKLKYSDNDLIVKCYTQHYGMLSFLLKGVLKSKKGAVQTAYFQLLSQLTIVVDYKTNRSLHTIKEVKLNHLYSSLHTNVVKSAVVMFLSEVLSSTLKEEEQNETLFSYLETSLLWFDSHEEYANFHLLFLLKLTKYLGFYPEVNNLEYDYFNLQDGKFEFNPSSKYAISGENLGLLKILLNTSFDNLSEIKINAKQRQLFLNMLLLYFELHLGSFKTPKSLQIFNQVFS</sequence>
<dbReference type="OrthoDB" id="9789152at2"/>
<proteinExistence type="inferred from homology"/>
<keyword evidence="7" id="KW-1185">Reference proteome</keyword>
<dbReference type="SUPFAM" id="SSF57863">
    <property type="entry name" value="ArfGap/RecO-like zinc finger"/>
    <property type="match status" value="1"/>
</dbReference>
<comment type="caution">
    <text evidence="6">The sequence shown here is derived from an EMBL/GenBank/DDBJ whole genome shotgun (WGS) entry which is preliminary data.</text>
</comment>
<protein>
    <recommendedName>
        <fullName evidence="4">DNA repair protein RecO</fullName>
    </recommendedName>
    <alternativeName>
        <fullName evidence="4">Recombination protein O</fullName>
    </alternativeName>
</protein>
<keyword evidence="2 4" id="KW-0233">DNA recombination</keyword>
<organism evidence="6 7">
    <name type="scientific">Confluentibacter flavum</name>
    <dbReference type="NCBI Taxonomy" id="1909700"/>
    <lineage>
        <taxon>Bacteria</taxon>
        <taxon>Pseudomonadati</taxon>
        <taxon>Bacteroidota</taxon>
        <taxon>Flavobacteriia</taxon>
        <taxon>Flavobacteriales</taxon>
        <taxon>Flavobacteriaceae</taxon>
        <taxon>Confluentibacter</taxon>
    </lineage>
</organism>
<evidence type="ECO:0000313" key="6">
    <source>
        <dbReference type="EMBL" id="PKQ45872.1"/>
    </source>
</evidence>
<evidence type="ECO:0000256" key="2">
    <source>
        <dbReference type="ARBA" id="ARBA00023172"/>
    </source>
</evidence>
<feature type="domain" description="DNA replication/recombination mediator RecO N-terminal" evidence="5">
    <location>
        <begin position="1"/>
        <end position="80"/>
    </location>
</feature>
<name>A0A2N3HLU4_9FLAO</name>
<dbReference type="PANTHER" id="PTHR33991">
    <property type="entry name" value="DNA REPAIR PROTEIN RECO"/>
    <property type="match status" value="1"/>
</dbReference>
<dbReference type="SUPFAM" id="SSF50249">
    <property type="entry name" value="Nucleic acid-binding proteins"/>
    <property type="match status" value="1"/>
</dbReference>
<evidence type="ECO:0000256" key="3">
    <source>
        <dbReference type="ARBA" id="ARBA00023204"/>
    </source>
</evidence>
<evidence type="ECO:0000259" key="5">
    <source>
        <dbReference type="Pfam" id="PF11967"/>
    </source>
</evidence>
<dbReference type="Pfam" id="PF02565">
    <property type="entry name" value="RecO_C"/>
    <property type="match status" value="1"/>
</dbReference>
<dbReference type="NCBIfam" id="TIGR00613">
    <property type="entry name" value="reco"/>
    <property type="match status" value="1"/>
</dbReference>
<reference evidence="6 7" key="1">
    <citation type="submission" date="2017-12" db="EMBL/GenBank/DDBJ databases">
        <title>Confluentibacter flavum sp. nov., isolated from the saline lake.</title>
        <authorList>
            <person name="Yu L."/>
        </authorList>
    </citation>
    <scope>NUCLEOTIDE SEQUENCE [LARGE SCALE GENOMIC DNA]</scope>
    <source>
        <strain evidence="6 7">3B</strain>
    </source>
</reference>
<dbReference type="GO" id="GO:0006302">
    <property type="term" value="P:double-strand break repair"/>
    <property type="evidence" value="ECO:0007669"/>
    <property type="project" value="TreeGrafter"/>
</dbReference>
<dbReference type="InterPro" id="IPR022572">
    <property type="entry name" value="DNA_rep/recomb_RecO_N"/>
</dbReference>
<comment type="similarity">
    <text evidence="4">Belongs to the RecO family.</text>
</comment>
<evidence type="ECO:0000256" key="1">
    <source>
        <dbReference type="ARBA" id="ARBA00022763"/>
    </source>
</evidence>
<evidence type="ECO:0000313" key="7">
    <source>
        <dbReference type="Proteomes" id="UP000233435"/>
    </source>
</evidence>
<dbReference type="GO" id="GO:0006310">
    <property type="term" value="P:DNA recombination"/>
    <property type="evidence" value="ECO:0007669"/>
    <property type="project" value="UniProtKB-UniRule"/>
</dbReference>
<comment type="function">
    <text evidence="4">Involved in DNA repair and RecF pathway recombination.</text>
</comment>
<accession>A0A2N3HLU4</accession>
<dbReference type="Pfam" id="PF11967">
    <property type="entry name" value="RecO_N"/>
    <property type="match status" value="1"/>
</dbReference>
<keyword evidence="3 4" id="KW-0234">DNA repair</keyword>
<dbReference type="EMBL" id="PJEO01000016">
    <property type="protein sequence ID" value="PKQ45872.1"/>
    <property type="molecule type" value="Genomic_DNA"/>
</dbReference>
<dbReference type="InterPro" id="IPR012340">
    <property type="entry name" value="NA-bd_OB-fold"/>
</dbReference>
<dbReference type="PANTHER" id="PTHR33991:SF1">
    <property type="entry name" value="DNA REPAIR PROTEIN RECO"/>
    <property type="match status" value="1"/>
</dbReference>
<dbReference type="RefSeq" id="WP_106658899.1">
    <property type="nucleotide sequence ID" value="NZ_PJEO01000016.1"/>
</dbReference>
<dbReference type="InterPro" id="IPR003717">
    <property type="entry name" value="RecO"/>
</dbReference>
<dbReference type="Proteomes" id="UP000233435">
    <property type="component" value="Unassembled WGS sequence"/>
</dbReference>
<dbReference type="Gene3D" id="2.40.50.140">
    <property type="entry name" value="Nucleic acid-binding proteins"/>
    <property type="match status" value="1"/>
</dbReference>
<gene>
    <name evidence="4 6" type="primary">recO</name>
    <name evidence="6" type="ORF">CSW08_05450</name>
</gene>
<dbReference type="HAMAP" id="MF_00201">
    <property type="entry name" value="RecO"/>
    <property type="match status" value="1"/>
</dbReference>
<dbReference type="GO" id="GO:0043590">
    <property type="term" value="C:bacterial nucleoid"/>
    <property type="evidence" value="ECO:0007669"/>
    <property type="project" value="TreeGrafter"/>
</dbReference>
<evidence type="ECO:0000256" key="4">
    <source>
        <dbReference type="HAMAP-Rule" id="MF_00201"/>
    </source>
</evidence>